<keyword evidence="8" id="KW-1185">Reference proteome</keyword>
<dbReference type="GO" id="GO:0005634">
    <property type="term" value="C:nucleus"/>
    <property type="evidence" value="ECO:0007669"/>
    <property type="project" value="UniProtKB-SubCell"/>
</dbReference>
<keyword evidence="4" id="KW-0804">Transcription</keyword>
<evidence type="ECO:0000256" key="6">
    <source>
        <dbReference type="SAM" id="MobiDB-lite"/>
    </source>
</evidence>
<evidence type="ECO:0000313" key="7">
    <source>
        <dbReference type="EMBL" id="KAJ3182692.1"/>
    </source>
</evidence>
<dbReference type="Proteomes" id="UP001212152">
    <property type="component" value="Unassembled WGS sequence"/>
</dbReference>
<evidence type="ECO:0000313" key="8">
    <source>
        <dbReference type="Proteomes" id="UP001212152"/>
    </source>
</evidence>
<dbReference type="SUPFAM" id="SSF48452">
    <property type="entry name" value="TPR-like"/>
    <property type="match status" value="1"/>
</dbReference>
<feature type="region of interest" description="Disordered" evidence="6">
    <location>
        <begin position="1"/>
        <end position="57"/>
    </location>
</feature>
<accession>A0AAD5XQ48</accession>
<comment type="subcellular location">
    <subcellularLocation>
        <location evidence="1">Nucleus</location>
    </subcellularLocation>
</comment>
<comment type="caution">
    <text evidence="7">The sequence shown here is derived from an EMBL/GenBank/DDBJ whole genome shotgun (WGS) entry which is preliminary data.</text>
</comment>
<reference evidence="7" key="1">
    <citation type="submission" date="2020-05" db="EMBL/GenBank/DDBJ databases">
        <title>Phylogenomic resolution of chytrid fungi.</title>
        <authorList>
            <person name="Stajich J.E."/>
            <person name="Amses K."/>
            <person name="Simmons R."/>
            <person name="Seto K."/>
            <person name="Myers J."/>
            <person name="Bonds A."/>
            <person name="Quandt C.A."/>
            <person name="Barry K."/>
            <person name="Liu P."/>
            <person name="Grigoriev I."/>
            <person name="Longcore J.E."/>
            <person name="James T.Y."/>
        </authorList>
    </citation>
    <scope>NUCLEOTIDE SEQUENCE</scope>
    <source>
        <strain evidence="7">JEL0379</strain>
    </source>
</reference>
<gene>
    <name evidence="7" type="primary">ETT1</name>
    <name evidence="7" type="ORF">HDU87_008031</name>
</gene>
<dbReference type="Pfam" id="PF12753">
    <property type="entry name" value="Nro1"/>
    <property type="match status" value="1"/>
</dbReference>
<organism evidence="7 8">
    <name type="scientific">Geranomyces variabilis</name>
    <dbReference type="NCBI Taxonomy" id="109894"/>
    <lineage>
        <taxon>Eukaryota</taxon>
        <taxon>Fungi</taxon>
        <taxon>Fungi incertae sedis</taxon>
        <taxon>Chytridiomycota</taxon>
        <taxon>Chytridiomycota incertae sedis</taxon>
        <taxon>Chytridiomycetes</taxon>
        <taxon>Spizellomycetales</taxon>
        <taxon>Powellomycetaceae</taxon>
        <taxon>Geranomyces</taxon>
    </lineage>
</organism>
<name>A0AAD5XQ48_9FUNG</name>
<feature type="compositionally biased region" description="Low complexity" evidence="6">
    <location>
        <begin position="17"/>
        <end position="26"/>
    </location>
</feature>
<feature type="compositionally biased region" description="Basic residues" evidence="6">
    <location>
        <begin position="7"/>
        <end position="16"/>
    </location>
</feature>
<protein>
    <submittedName>
        <fullName evidence="7">Inhibitor of Brome mosaic virus</fullName>
    </submittedName>
</protein>
<comment type="similarity">
    <text evidence="2">Belongs to the ETT1 family.</text>
</comment>
<dbReference type="GO" id="GO:2000640">
    <property type="term" value="P:positive regulation of SREBP signaling pathway"/>
    <property type="evidence" value="ECO:0007669"/>
    <property type="project" value="TreeGrafter"/>
</dbReference>
<evidence type="ECO:0000256" key="1">
    <source>
        <dbReference type="ARBA" id="ARBA00004123"/>
    </source>
</evidence>
<evidence type="ECO:0000256" key="5">
    <source>
        <dbReference type="ARBA" id="ARBA00023242"/>
    </source>
</evidence>
<evidence type="ECO:0000256" key="4">
    <source>
        <dbReference type="ARBA" id="ARBA00023163"/>
    </source>
</evidence>
<proteinExistence type="inferred from homology"/>
<sequence length="428" mass="45872">MSEAKPKQPKGLKRSLAKPAPKSAAAENGGSSKRQKPNPAGAQQGLSEPKLPPDVEAGTKTVALDVEEQDEVSVLKALFDSAVEKHESGDLEGAKDLFRGCVHECDKVLRIHSGAVPQAADANAVEDAGIAASGAAPMSSSDATPLPPDFHLVYGNALFQLGLTTMEGATQKEEDTLDAYFDAAVERLEVGLERAEAEKADDFRIRAALGRVLLEKSSWILESSGDIPSADALSERALTLVDIPAITALDLSIEKNLALVSDILDVGTACQRHADVRADSAACGRWVDVAQKLYTKILEASPSYTDALIGLGGASLSLANHLVEEWEAEDVQPEDSDALPSIRAHLDTALDYFERAQKAAGETLDTLAYAPLLLLTGECLVNLGNYSESDAEPHQRAIEYFRRVQKIDSKALPAEFAEFIQEWEEQMA</sequence>
<dbReference type="InterPro" id="IPR024318">
    <property type="entry name" value="Nro1/ETT1"/>
</dbReference>
<dbReference type="AlphaFoldDB" id="A0AAD5XQ48"/>
<evidence type="ECO:0000256" key="3">
    <source>
        <dbReference type="ARBA" id="ARBA00023015"/>
    </source>
</evidence>
<dbReference type="PANTHER" id="PTHR28290:SF1">
    <property type="entry name" value="ENHANCER OF TRANSLATION TERMINATION 1"/>
    <property type="match status" value="1"/>
</dbReference>
<dbReference type="PANTHER" id="PTHR28290">
    <property type="entry name" value="ENHANCER OF TRANSLATION TERMINATION 1"/>
    <property type="match status" value="1"/>
</dbReference>
<keyword evidence="3" id="KW-0805">Transcription regulation</keyword>
<dbReference type="EMBL" id="JADGJQ010000008">
    <property type="protein sequence ID" value="KAJ3182692.1"/>
    <property type="molecule type" value="Genomic_DNA"/>
</dbReference>
<dbReference type="Gene3D" id="1.25.40.10">
    <property type="entry name" value="Tetratricopeptide repeat domain"/>
    <property type="match status" value="1"/>
</dbReference>
<dbReference type="InterPro" id="IPR011990">
    <property type="entry name" value="TPR-like_helical_dom_sf"/>
</dbReference>
<evidence type="ECO:0000256" key="2">
    <source>
        <dbReference type="ARBA" id="ARBA00007273"/>
    </source>
</evidence>
<keyword evidence="5" id="KW-0539">Nucleus</keyword>